<keyword evidence="2" id="KW-1185">Reference proteome</keyword>
<comment type="caution">
    <text evidence="1">The sequence shown here is derived from an EMBL/GenBank/DDBJ whole genome shotgun (WGS) entry which is preliminary data.</text>
</comment>
<evidence type="ECO:0000313" key="1">
    <source>
        <dbReference type="EMBL" id="PSL24075.1"/>
    </source>
</evidence>
<dbReference type="RefSeq" id="WP_146154496.1">
    <property type="nucleotide sequence ID" value="NZ_PYGK01000016.1"/>
</dbReference>
<organism evidence="1 2">
    <name type="scientific">Chitinophaga ginsengisoli</name>
    <dbReference type="NCBI Taxonomy" id="363837"/>
    <lineage>
        <taxon>Bacteria</taxon>
        <taxon>Pseudomonadati</taxon>
        <taxon>Bacteroidota</taxon>
        <taxon>Chitinophagia</taxon>
        <taxon>Chitinophagales</taxon>
        <taxon>Chitinophagaceae</taxon>
        <taxon>Chitinophaga</taxon>
    </lineage>
</organism>
<protein>
    <submittedName>
        <fullName evidence="1">Uncharacterized protein</fullName>
    </submittedName>
</protein>
<sequence length="436" mass="50470">MAASYLPSFFEVNIPVADNLSSILEMRPEVQALYAHEYVHFLQNLTTNFGLLRTWNQFDRIVQIINYVRQSGPDIQLPLTGEVIEHEKNNRILLRCLEGSGFRAVPERNSHDYSIVAVEQRRDPLLDETFAVDYLRHIVLKLQLQDLPEVDYTFGETAIAETMAYLIESKFFQIEAPQKWPYLAGKEFAQFIYPPVAADSELLLALCDISLMHPVPGWAFFTLLTEMAASVAPPTTAEKLIDFARVSYARRGWNIDKQLESARDGVMNRIQTLFNSPFLEPTRKWFENIVYRAADLRDSHYKFILEVYRSNDLFKEGLVDMVVNLGGPHTINALGNRYIIAPHGIGITAEDIHPQKLKALDQVHDMLLMPAAIYRCKLLDICRDSEPADLVDEKCRDRPWERTRYDRLCPFSVLWNYYELDKKRFHFGQEQIYVTP</sequence>
<name>A0A2P8FQZ2_9BACT</name>
<evidence type="ECO:0000313" key="2">
    <source>
        <dbReference type="Proteomes" id="UP000240978"/>
    </source>
</evidence>
<dbReference type="OrthoDB" id="6402335at2"/>
<dbReference type="Proteomes" id="UP000240978">
    <property type="component" value="Unassembled WGS sequence"/>
</dbReference>
<gene>
    <name evidence="1" type="ORF">CLV42_11661</name>
</gene>
<dbReference type="EMBL" id="PYGK01000016">
    <property type="protein sequence ID" value="PSL24075.1"/>
    <property type="molecule type" value="Genomic_DNA"/>
</dbReference>
<accession>A0A2P8FQZ2</accession>
<proteinExistence type="predicted"/>
<dbReference type="AlphaFoldDB" id="A0A2P8FQZ2"/>
<reference evidence="1 2" key="1">
    <citation type="submission" date="2018-03" db="EMBL/GenBank/DDBJ databases">
        <title>Genomic Encyclopedia of Archaeal and Bacterial Type Strains, Phase II (KMG-II): from individual species to whole genera.</title>
        <authorList>
            <person name="Goeker M."/>
        </authorList>
    </citation>
    <scope>NUCLEOTIDE SEQUENCE [LARGE SCALE GENOMIC DNA]</scope>
    <source>
        <strain evidence="1 2">DSM 18107</strain>
    </source>
</reference>